<keyword evidence="2" id="KW-1185">Reference proteome</keyword>
<dbReference type="GO" id="GO:0005525">
    <property type="term" value="F:GTP binding"/>
    <property type="evidence" value="ECO:0007669"/>
    <property type="project" value="InterPro"/>
</dbReference>
<dbReference type="Pfam" id="PF00071">
    <property type="entry name" value="Ras"/>
    <property type="match status" value="1"/>
</dbReference>
<comment type="caution">
    <text evidence="1">The sequence shown here is derived from an EMBL/GenBank/DDBJ whole genome shotgun (WGS) entry which is preliminary data.</text>
</comment>
<evidence type="ECO:0000313" key="2">
    <source>
        <dbReference type="Proteomes" id="UP000050430"/>
    </source>
</evidence>
<dbReference type="RefSeq" id="WP_062421010.1">
    <property type="nucleotide sequence ID" value="NZ_BBYA01000008.1"/>
</dbReference>
<dbReference type="Proteomes" id="UP000050430">
    <property type="component" value="Unassembled WGS sequence"/>
</dbReference>
<dbReference type="AlphaFoldDB" id="A0A0P6X0Y1"/>
<organism evidence="1 2">
    <name type="scientific">Leptolinea tardivitalis</name>
    <dbReference type="NCBI Taxonomy" id="229920"/>
    <lineage>
        <taxon>Bacteria</taxon>
        <taxon>Bacillati</taxon>
        <taxon>Chloroflexota</taxon>
        <taxon>Anaerolineae</taxon>
        <taxon>Anaerolineales</taxon>
        <taxon>Anaerolineaceae</taxon>
        <taxon>Leptolinea</taxon>
    </lineage>
</organism>
<dbReference type="InterPro" id="IPR027417">
    <property type="entry name" value="P-loop_NTPase"/>
</dbReference>
<dbReference type="InterPro" id="IPR001806">
    <property type="entry name" value="Small_GTPase"/>
</dbReference>
<dbReference type="Gene3D" id="3.40.50.300">
    <property type="entry name" value="P-loop containing nucleotide triphosphate hydrolases"/>
    <property type="match status" value="1"/>
</dbReference>
<proteinExistence type="predicted"/>
<gene>
    <name evidence="1" type="ORF">ADM99_07410</name>
</gene>
<protein>
    <submittedName>
        <fullName evidence="1">Uncharacterized protein</fullName>
    </submittedName>
</protein>
<reference evidence="1 2" key="1">
    <citation type="submission" date="2015-07" db="EMBL/GenBank/DDBJ databases">
        <title>Genome sequence of Leptolinea tardivitalis DSM 16556.</title>
        <authorList>
            <person name="Hemp J."/>
            <person name="Ward L.M."/>
            <person name="Pace L.A."/>
            <person name="Fischer W.W."/>
        </authorList>
    </citation>
    <scope>NUCLEOTIDE SEQUENCE [LARGE SCALE GENOMIC DNA]</scope>
    <source>
        <strain evidence="1 2">YMTK-2</strain>
    </source>
</reference>
<dbReference type="STRING" id="229920.ADM99_07410"/>
<sequence length="219" mass="24595">MYDADIEIDSSVIQKVTGFVLPVGNGAVGKSSIPVALDIDHMQKQISRKSVNLEFGYVLDRVIFRGKAYQILQQFLVPPGQKEMEGISGGRSFEKVVETYQFLFKQIDVVLLSYKLVEANSFNDLEFWINQALTLCNPSTQFILVGTHLDQEHSREVTPGMISNGSVYVKQEIQKKFPDWHGNVPAFEVSTINRQNTALLRNAISVGILRARQLHLPDA</sequence>
<accession>A0A0P6X0Y1</accession>
<dbReference type="SUPFAM" id="SSF52540">
    <property type="entry name" value="P-loop containing nucleoside triphosphate hydrolases"/>
    <property type="match status" value="1"/>
</dbReference>
<evidence type="ECO:0000313" key="1">
    <source>
        <dbReference type="EMBL" id="KPL72867.1"/>
    </source>
</evidence>
<dbReference type="GO" id="GO:0003924">
    <property type="term" value="F:GTPase activity"/>
    <property type="evidence" value="ECO:0007669"/>
    <property type="project" value="InterPro"/>
</dbReference>
<name>A0A0P6X0Y1_9CHLR</name>
<dbReference type="EMBL" id="LGCK01000007">
    <property type="protein sequence ID" value="KPL72867.1"/>
    <property type="molecule type" value="Genomic_DNA"/>
</dbReference>